<name>A0A1Q3AWP8_CEPFO</name>
<dbReference type="GO" id="GO:0006355">
    <property type="term" value="P:regulation of DNA-templated transcription"/>
    <property type="evidence" value="ECO:0007669"/>
    <property type="project" value="InterPro"/>
</dbReference>
<dbReference type="InParanoid" id="A0A1Q3AWP8"/>
<dbReference type="Pfam" id="PF10044">
    <property type="entry name" value="LIN52"/>
    <property type="match status" value="1"/>
</dbReference>
<proteinExistence type="predicted"/>
<gene>
    <name evidence="2" type="ORF">CFOL_v3_03661</name>
</gene>
<evidence type="ECO:0000313" key="3">
    <source>
        <dbReference type="Proteomes" id="UP000187406"/>
    </source>
</evidence>
<feature type="region of interest" description="Disordered" evidence="1">
    <location>
        <begin position="110"/>
        <end position="153"/>
    </location>
</feature>
<dbReference type="InterPro" id="IPR018737">
    <property type="entry name" value="DREAM_LIN52"/>
</dbReference>
<dbReference type="GO" id="GO:0070176">
    <property type="term" value="C:DRM complex"/>
    <property type="evidence" value="ECO:0007669"/>
    <property type="project" value="InterPro"/>
</dbReference>
<dbReference type="FunCoup" id="A0A1Q3AWP8">
    <property type="interactions" value="707"/>
</dbReference>
<dbReference type="PANTHER" id="PTHR34555">
    <property type="entry name" value="INTEGRAL MEMBRANE HEMOLYSIN-III-LIKE PROTEIN"/>
    <property type="match status" value="1"/>
</dbReference>
<comment type="caution">
    <text evidence="2">The sequence shown here is derived from an EMBL/GenBank/DDBJ whole genome shotgun (WGS) entry which is preliminary data.</text>
</comment>
<dbReference type="STRING" id="3775.A0A1Q3AWP8"/>
<dbReference type="EMBL" id="BDDD01000136">
    <property type="protein sequence ID" value="GAV60130.1"/>
    <property type="molecule type" value="Genomic_DNA"/>
</dbReference>
<dbReference type="OrthoDB" id="1925139at2759"/>
<accession>A0A1Q3AWP8</accession>
<sequence length="291" mass="32054">MQMVQQSIDSKFSTYGLGNTETNMPSCDKQLPVAMKKTVLRDVQNENRIMVPNSVGTSLCSKNRSPILDPINLSGIKRPSTECPASPPCHPSTCNYAANGHLVYVRRKSEAELGKSSTSDRTSDDADCPQSKQHGHMEDNIQPKSQIKGSKMPSFSAFAPFPMGSLMSSSAKSSVPPPGKPGTMFVQIESNAVPSLNNPKGVKNVIWEERYRQLQLLLKKLDQSDQEDYLRMLRSLSSVELSRHAVELEKRSIQLSLEEAKEVQRVAVLNVLGKSVKNVQAPLTPLSQSDK</sequence>
<dbReference type="Proteomes" id="UP000187406">
    <property type="component" value="Unassembled WGS sequence"/>
</dbReference>
<dbReference type="PANTHER" id="PTHR34555:SF1">
    <property type="entry name" value="INTEGRAL MEMBRANE HEMOLYSIN-III-LIKE PROTEIN"/>
    <property type="match status" value="1"/>
</dbReference>
<evidence type="ECO:0000313" key="2">
    <source>
        <dbReference type="EMBL" id="GAV60130.1"/>
    </source>
</evidence>
<protein>
    <submittedName>
        <fullName evidence="2">Uncharacterized protein</fullName>
    </submittedName>
</protein>
<keyword evidence="3" id="KW-1185">Reference proteome</keyword>
<reference evidence="3" key="1">
    <citation type="submission" date="2016-04" db="EMBL/GenBank/DDBJ databases">
        <title>Cephalotus genome sequencing.</title>
        <authorList>
            <person name="Fukushima K."/>
            <person name="Hasebe M."/>
            <person name="Fang X."/>
        </authorList>
    </citation>
    <scope>NUCLEOTIDE SEQUENCE [LARGE SCALE GENOMIC DNA]</scope>
    <source>
        <strain evidence="3">cv. St1</strain>
    </source>
</reference>
<organism evidence="2 3">
    <name type="scientific">Cephalotus follicularis</name>
    <name type="common">Albany pitcher plant</name>
    <dbReference type="NCBI Taxonomy" id="3775"/>
    <lineage>
        <taxon>Eukaryota</taxon>
        <taxon>Viridiplantae</taxon>
        <taxon>Streptophyta</taxon>
        <taxon>Embryophyta</taxon>
        <taxon>Tracheophyta</taxon>
        <taxon>Spermatophyta</taxon>
        <taxon>Magnoliopsida</taxon>
        <taxon>eudicotyledons</taxon>
        <taxon>Gunneridae</taxon>
        <taxon>Pentapetalae</taxon>
        <taxon>rosids</taxon>
        <taxon>fabids</taxon>
        <taxon>Oxalidales</taxon>
        <taxon>Cephalotaceae</taxon>
        <taxon>Cephalotus</taxon>
    </lineage>
</organism>
<dbReference type="AlphaFoldDB" id="A0A1Q3AWP8"/>
<evidence type="ECO:0000256" key="1">
    <source>
        <dbReference type="SAM" id="MobiDB-lite"/>
    </source>
</evidence>